<accession>A0ACB8UBG4</accession>
<proteinExistence type="predicted"/>
<sequence length="213" mass="23459">MDLQSTHSDLLNTNLRASSEDYHPLYQISTRASPTGGGTTTITKNLPGGENSSQQIAQIEWHSFSPDVLRFESRGVNGDAKEYIGKVKTMSTDRQFTSAKGHTYRWDGSVVRDVPSSLCIVCIEVIVLIQIQLKSSTGDEVARWHRKYYGVIHKSHPGHLEISQELLRDVDLDEIVVTWAYCQALIQRRWQASTTAVTSAGVSAGVSVGVALA</sequence>
<keyword evidence="2" id="KW-1185">Reference proteome</keyword>
<protein>
    <submittedName>
        <fullName evidence="1">Uncharacterized protein</fullName>
    </submittedName>
</protein>
<dbReference type="EMBL" id="MU274905">
    <property type="protein sequence ID" value="KAI0091596.1"/>
    <property type="molecule type" value="Genomic_DNA"/>
</dbReference>
<evidence type="ECO:0000313" key="1">
    <source>
        <dbReference type="EMBL" id="KAI0091596.1"/>
    </source>
</evidence>
<name>A0ACB8UBG4_9APHY</name>
<organism evidence="1 2">
    <name type="scientific">Irpex rosettiformis</name>
    <dbReference type="NCBI Taxonomy" id="378272"/>
    <lineage>
        <taxon>Eukaryota</taxon>
        <taxon>Fungi</taxon>
        <taxon>Dikarya</taxon>
        <taxon>Basidiomycota</taxon>
        <taxon>Agaricomycotina</taxon>
        <taxon>Agaricomycetes</taxon>
        <taxon>Polyporales</taxon>
        <taxon>Irpicaceae</taxon>
        <taxon>Irpex</taxon>
    </lineage>
</organism>
<gene>
    <name evidence="1" type="ORF">BDY19DRAFT_634889</name>
</gene>
<comment type="caution">
    <text evidence="1">The sequence shown here is derived from an EMBL/GenBank/DDBJ whole genome shotgun (WGS) entry which is preliminary data.</text>
</comment>
<dbReference type="Proteomes" id="UP001055072">
    <property type="component" value="Unassembled WGS sequence"/>
</dbReference>
<evidence type="ECO:0000313" key="2">
    <source>
        <dbReference type="Proteomes" id="UP001055072"/>
    </source>
</evidence>
<reference evidence="1" key="1">
    <citation type="journal article" date="2021" name="Environ. Microbiol.">
        <title>Gene family expansions and transcriptome signatures uncover fungal adaptations to wood decay.</title>
        <authorList>
            <person name="Hage H."/>
            <person name="Miyauchi S."/>
            <person name="Viragh M."/>
            <person name="Drula E."/>
            <person name="Min B."/>
            <person name="Chaduli D."/>
            <person name="Navarro D."/>
            <person name="Favel A."/>
            <person name="Norest M."/>
            <person name="Lesage-Meessen L."/>
            <person name="Balint B."/>
            <person name="Merenyi Z."/>
            <person name="de Eugenio L."/>
            <person name="Morin E."/>
            <person name="Martinez A.T."/>
            <person name="Baldrian P."/>
            <person name="Stursova M."/>
            <person name="Martinez M.J."/>
            <person name="Novotny C."/>
            <person name="Magnuson J.K."/>
            <person name="Spatafora J.W."/>
            <person name="Maurice S."/>
            <person name="Pangilinan J."/>
            <person name="Andreopoulos W."/>
            <person name="LaButti K."/>
            <person name="Hundley H."/>
            <person name="Na H."/>
            <person name="Kuo A."/>
            <person name="Barry K."/>
            <person name="Lipzen A."/>
            <person name="Henrissat B."/>
            <person name="Riley R."/>
            <person name="Ahrendt S."/>
            <person name="Nagy L.G."/>
            <person name="Grigoriev I.V."/>
            <person name="Martin F."/>
            <person name="Rosso M.N."/>
        </authorList>
    </citation>
    <scope>NUCLEOTIDE SEQUENCE</scope>
    <source>
        <strain evidence="1">CBS 384.51</strain>
    </source>
</reference>